<dbReference type="GO" id="GO:0015175">
    <property type="term" value="F:neutral L-amino acid transmembrane transporter activity"/>
    <property type="evidence" value="ECO:0007669"/>
    <property type="project" value="TreeGrafter"/>
</dbReference>
<comment type="caution">
    <text evidence="8">The sequence shown here is derived from an EMBL/GenBank/DDBJ whole genome shotgun (WGS) entry which is preliminary data.</text>
</comment>
<evidence type="ECO:0000256" key="7">
    <source>
        <dbReference type="RuleBase" id="RU361216"/>
    </source>
</evidence>
<dbReference type="Pfam" id="PF00375">
    <property type="entry name" value="SDF"/>
    <property type="match status" value="1"/>
</dbReference>
<keyword evidence="9" id="KW-1185">Reference proteome</keyword>
<feature type="transmembrane region" description="Helical" evidence="7">
    <location>
        <begin position="95"/>
        <end position="115"/>
    </location>
</feature>
<reference evidence="8 9" key="1">
    <citation type="submission" date="2017-03" db="EMBL/GenBank/DDBJ databases">
        <title>Genome Survey of Euroglyphus maynei.</title>
        <authorList>
            <person name="Arlian L.G."/>
            <person name="Morgan M.S."/>
            <person name="Rider S.D."/>
        </authorList>
    </citation>
    <scope>NUCLEOTIDE SEQUENCE [LARGE SCALE GENOMIC DNA]</scope>
    <source>
        <strain evidence="8">Arlian Lab</strain>
        <tissue evidence="8">Whole body</tissue>
    </source>
</reference>
<keyword evidence="6 7" id="KW-0472">Membrane</keyword>
<comment type="caution">
    <text evidence="7">Lacks conserved residue(s) required for the propagation of feature annotation.</text>
</comment>
<comment type="subcellular location">
    <subcellularLocation>
        <location evidence="1 7">Membrane</location>
        <topology evidence="1 7">Multi-pass membrane protein</topology>
    </subcellularLocation>
</comment>
<keyword evidence="3 7" id="KW-0813">Transport</keyword>
<evidence type="ECO:0000313" key="8">
    <source>
        <dbReference type="EMBL" id="OTF80957.1"/>
    </source>
</evidence>
<name>A0A1Y3BLH8_EURMA</name>
<evidence type="ECO:0000256" key="1">
    <source>
        <dbReference type="ARBA" id="ARBA00004141"/>
    </source>
</evidence>
<feature type="transmembrane region" description="Helical" evidence="7">
    <location>
        <begin position="59"/>
        <end position="83"/>
    </location>
</feature>
<dbReference type="PRINTS" id="PR00173">
    <property type="entry name" value="EDTRNSPORT"/>
</dbReference>
<dbReference type="InterPro" id="IPR036458">
    <property type="entry name" value="Na:dicarbo_symporter_sf"/>
</dbReference>
<evidence type="ECO:0000256" key="2">
    <source>
        <dbReference type="ARBA" id="ARBA00006148"/>
    </source>
</evidence>
<proteinExistence type="inferred from homology"/>
<dbReference type="InterPro" id="IPR001991">
    <property type="entry name" value="Na-dicarboxylate_symporter"/>
</dbReference>
<dbReference type="AlphaFoldDB" id="A0A1Y3BLH8"/>
<dbReference type="PANTHER" id="PTHR11958:SF63">
    <property type="entry name" value="AMINO ACID TRANSPORTER"/>
    <property type="match status" value="1"/>
</dbReference>
<feature type="transmembrane region" description="Helical" evidence="7">
    <location>
        <begin position="21"/>
        <end position="39"/>
    </location>
</feature>
<gene>
    <name evidence="8" type="ORF">BLA29_010697</name>
</gene>
<evidence type="ECO:0000313" key="9">
    <source>
        <dbReference type="Proteomes" id="UP000194236"/>
    </source>
</evidence>
<accession>A0A1Y3BLH8</accession>
<dbReference type="GO" id="GO:0015501">
    <property type="term" value="F:glutamate:sodium symporter activity"/>
    <property type="evidence" value="ECO:0007669"/>
    <property type="project" value="TreeGrafter"/>
</dbReference>
<keyword evidence="7" id="KW-0769">Symport</keyword>
<keyword evidence="5 7" id="KW-1133">Transmembrane helix</keyword>
<dbReference type="PANTHER" id="PTHR11958">
    <property type="entry name" value="SODIUM/DICARBOXYLATE SYMPORTER-RELATED"/>
    <property type="match status" value="1"/>
</dbReference>
<evidence type="ECO:0000256" key="6">
    <source>
        <dbReference type="ARBA" id="ARBA00023136"/>
    </source>
</evidence>
<dbReference type="SUPFAM" id="SSF118215">
    <property type="entry name" value="Proton glutamate symport protein"/>
    <property type="match status" value="1"/>
</dbReference>
<sequence length="150" mass="16274">MTRESKQEKVRSLVRENLLPLSTCVCVLAAIIVGIIIRASSTHRWTDRQLMYLEFPGELFLRALKCLTIPLIVSSLVSALGSLDAKISGKIGKRALIYYAATTAIAISLGIFLVLTLHPGSGKVEQVATGDAPTLSRKITTPDTVLDLIR</sequence>
<evidence type="ECO:0000256" key="5">
    <source>
        <dbReference type="ARBA" id="ARBA00022989"/>
    </source>
</evidence>
<dbReference type="Proteomes" id="UP000194236">
    <property type="component" value="Unassembled WGS sequence"/>
</dbReference>
<dbReference type="Gene3D" id="1.10.3860.10">
    <property type="entry name" value="Sodium:dicarboxylate symporter"/>
    <property type="match status" value="1"/>
</dbReference>
<evidence type="ECO:0000256" key="3">
    <source>
        <dbReference type="ARBA" id="ARBA00022448"/>
    </source>
</evidence>
<dbReference type="GO" id="GO:0005886">
    <property type="term" value="C:plasma membrane"/>
    <property type="evidence" value="ECO:0007669"/>
    <property type="project" value="TreeGrafter"/>
</dbReference>
<dbReference type="OrthoDB" id="5877963at2759"/>
<dbReference type="InterPro" id="IPR050746">
    <property type="entry name" value="DAACS"/>
</dbReference>
<protein>
    <recommendedName>
        <fullName evidence="7">Amino acid transporter</fullName>
    </recommendedName>
</protein>
<dbReference type="EMBL" id="MUJZ01015871">
    <property type="protein sequence ID" value="OTF80957.1"/>
    <property type="molecule type" value="Genomic_DNA"/>
</dbReference>
<dbReference type="GO" id="GO:0005313">
    <property type="term" value="F:L-glutamate transmembrane transporter activity"/>
    <property type="evidence" value="ECO:0007669"/>
    <property type="project" value="TreeGrafter"/>
</dbReference>
<comment type="similarity">
    <text evidence="2 7">Belongs to the dicarboxylate/amino acid:cation symporter (DAACS) (TC 2.A.23) family.</text>
</comment>
<organism evidence="8 9">
    <name type="scientific">Euroglyphus maynei</name>
    <name type="common">Mayne's house dust mite</name>
    <dbReference type="NCBI Taxonomy" id="6958"/>
    <lineage>
        <taxon>Eukaryota</taxon>
        <taxon>Metazoa</taxon>
        <taxon>Ecdysozoa</taxon>
        <taxon>Arthropoda</taxon>
        <taxon>Chelicerata</taxon>
        <taxon>Arachnida</taxon>
        <taxon>Acari</taxon>
        <taxon>Acariformes</taxon>
        <taxon>Sarcoptiformes</taxon>
        <taxon>Astigmata</taxon>
        <taxon>Psoroptidia</taxon>
        <taxon>Analgoidea</taxon>
        <taxon>Pyroglyphidae</taxon>
        <taxon>Pyroglyphinae</taxon>
        <taxon>Euroglyphus</taxon>
    </lineage>
</organism>
<keyword evidence="4 7" id="KW-0812">Transmembrane</keyword>
<evidence type="ECO:0000256" key="4">
    <source>
        <dbReference type="ARBA" id="ARBA00022692"/>
    </source>
</evidence>